<dbReference type="GO" id="GO:0004739">
    <property type="term" value="F:pyruvate dehydrogenase (acetyl-transferring) activity"/>
    <property type="evidence" value="ECO:0007669"/>
    <property type="project" value="TreeGrafter"/>
</dbReference>
<dbReference type="Proteomes" id="UP000326396">
    <property type="component" value="Linkage Group LG5"/>
</dbReference>
<evidence type="ECO:0000313" key="5">
    <source>
        <dbReference type="EMBL" id="KAD3641399.1"/>
    </source>
</evidence>
<dbReference type="InterPro" id="IPR025322">
    <property type="entry name" value="PADRE_dom"/>
</dbReference>
<organism evidence="5 6">
    <name type="scientific">Mikania micrantha</name>
    <name type="common">bitter vine</name>
    <dbReference type="NCBI Taxonomy" id="192012"/>
    <lineage>
        <taxon>Eukaryota</taxon>
        <taxon>Viridiplantae</taxon>
        <taxon>Streptophyta</taxon>
        <taxon>Embryophyta</taxon>
        <taxon>Tracheophyta</taxon>
        <taxon>Spermatophyta</taxon>
        <taxon>Magnoliopsida</taxon>
        <taxon>eudicotyledons</taxon>
        <taxon>Gunneridae</taxon>
        <taxon>Pentapetalae</taxon>
        <taxon>asterids</taxon>
        <taxon>campanulids</taxon>
        <taxon>Asterales</taxon>
        <taxon>Asteraceae</taxon>
        <taxon>Asteroideae</taxon>
        <taxon>Heliantheae alliance</taxon>
        <taxon>Eupatorieae</taxon>
        <taxon>Mikania</taxon>
    </lineage>
</organism>
<name>A0A5N6MN35_9ASTR</name>
<keyword evidence="2" id="KW-0560">Oxidoreductase</keyword>
<evidence type="ECO:0000259" key="4">
    <source>
        <dbReference type="Pfam" id="PF00676"/>
    </source>
</evidence>
<dbReference type="Pfam" id="PF00676">
    <property type="entry name" value="E1_dh"/>
    <property type="match status" value="1"/>
</dbReference>
<dbReference type="AlphaFoldDB" id="A0A5N6MN35"/>
<dbReference type="PANTHER" id="PTHR11516">
    <property type="entry name" value="PYRUVATE DEHYDROGENASE E1 COMPONENT, ALPHA SUBUNIT BACTERIAL AND ORGANELLAR"/>
    <property type="match status" value="1"/>
</dbReference>
<evidence type="ECO:0000256" key="2">
    <source>
        <dbReference type="ARBA" id="ARBA00023002"/>
    </source>
</evidence>
<dbReference type="SUPFAM" id="SSF52518">
    <property type="entry name" value="Thiamin diphosphate-binding fold (THDP-binding)"/>
    <property type="match status" value="1"/>
</dbReference>
<dbReference type="PANTHER" id="PTHR11516:SF60">
    <property type="entry name" value="PYRUVATE DEHYDROGENASE E1 COMPONENT SUBUNIT ALPHA"/>
    <property type="match status" value="1"/>
</dbReference>
<evidence type="ECO:0000313" key="6">
    <source>
        <dbReference type="Proteomes" id="UP000326396"/>
    </source>
</evidence>
<keyword evidence="3" id="KW-0786">Thiamine pyrophosphate</keyword>
<feature type="domain" description="Dehydrogenase E1 component" evidence="4">
    <location>
        <begin position="302"/>
        <end position="391"/>
    </location>
</feature>
<comment type="cofactor">
    <cofactor evidence="1">
        <name>thiamine diphosphate</name>
        <dbReference type="ChEBI" id="CHEBI:58937"/>
    </cofactor>
</comment>
<gene>
    <name evidence="5" type="ORF">E3N88_30623</name>
</gene>
<evidence type="ECO:0000256" key="1">
    <source>
        <dbReference type="ARBA" id="ARBA00001964"/>
    </source>
</evidence>
<dbReference type="InterPro" id="IPR050642">
    <property type="entry name" value="PDH_E1_Alpha_Subunit"/>
</dbReference>
<dbReference type="OrthoDB" id="1406886at2759"/>
<dbReference type="Gene3D" id="3.40.50.970">
    <property type="match status" value="1"/>
</dbReference>
<proteinExistence type="predicted"/>
<dbReference type="EMBL" id="SZYD01000015">
    <property type="protein sequence ID" value="KAD3641399.1"/>
    <property type="molecule type" value="Genomic_DNA"/>
</dbReference>
<comment type="caution">
    <text evidence="5">The sequence shown here is derived from an EMBL/GenBank/DDBJ whole genome shotgun (WGS) entry which is preliminary data.</text>
</comment>
<keyword evidence="6" id="KW-1185">Reference proteome</keyword>
<dbReference type="GO" id="GO:0006086">
    <property type="term" value="P:pyruvate decarboxylation to acetyl-CoA"/>
    <property type="evidence" value="ECO:0007669"/>
    <property type="project" value="TreeGrafter"/>
</dbReference>
<dbReference type="InterPro" id="IPR029061">
    <property type="entry name" value="THDP-binding"/>
</dbReference>
<accession>A0A5N6MN35</accession>
<sequence length="407" mass="45590">MGNCLFGGPSENDRIIKVINSGGGVMEFCAPITAECITDEFPGHAIFRGNDLFWKPVPHHEILVPGNSYYLLPLDKTTKGKKVGHVRSNSLPVNAPYRMSFDSRRVFKRSYMDANSSSSRNSFWKVKLVISPEQLLEILSQEGRTQELIENVRTVAKCGNEGAVSCNSSSALSDQWSLCSSSRNGSKKDVVLEMRKFEEETLLREPWRGREDKEIQLGLKIMLKLITQQIFYLPLLARRSSGLLKPLTTASSASLLHRCPFSTDDTTIITVETNVPFTGHKSDPPSRSVDTTPKELMNFFTDMALMRRMEISADSLYKSKLIRGFCHLYDGQEAVSIGMEAAITMRDCIITVYRDHGIFLGRGGTLLESFAELMGRQGGCSRGKGGSMHFYKRVSLEDMGLLELRFR</sequence>
<dbReference type="InterPro" id="IPR001017">
    <property type="entry name" value="DH_E1"/>
</dbReference>
<evidence type="ECO:0000256" key="3">
    <source>
        <dbReference type="ARBA" id="ARBA00023052"/>
    </source>
</evidence>
<reference evidence="5 6" key="1">
    <citation type="submission" date="2019-05" db="EMBL/GenBank/DDBJ databases">
        <title>Mikania micrantha, genome provides insights into the molecular mechanism of rapid growth.</title>
        <authorList>
            <person name="Liu B."/>
        </authorList>
    </citation>
    <scope>NUCLEOTIDE SEQUENCE [LARGE SCALE GENOMIC DNA]</scope>
    <source>
        <strain evidence="5">NLD-2019</strain>
        <tissue evidence="5">Leaf</tissue>
    </source>
</reference>
<dbReference type="Pfam" id="PF14009">
    <property type="entry name" value="PADRE"/>
    <property type="match status" value="1"/>
</dbReference>
<protein>
    <recommendedName>
        <fullName evidence="4">Dehydrogenase E1 component domain-containing protein</fullName>
    </recommendedName>
</protein>